<evidence type="ECO:0000256" key="5">
    <source>
        <dbReference type="ARBA" id="ARBA00023002"/>
    </source>
</evidence>
<evidence type="ECO:0000256" key="1">
    <source>
        <dbReference type="ARBA" id="ARBA00001974"/>
    </source>
</evidence>
<dbReference type="EMBL" id="JBHUEY010000012">
    <property type="protein sequence ID" value="MFD1785905.1"/>
    <property type="molecule type" value="Genomic_DNA"/>
</dbReference>
<feature type="domain" description="Acyl-CoA dehydrogenase/oxidase N-terminal" evidence="7">
    <location>
        <begin position="7"/>
        <end position="117"/>
    </location>
</feature>
<dbReference type="GO" id="GO:0016491">
    <property type="term" value="F:oxidoreductase activity"/>
    <property type="evidence" value="ECO:0007669"/>
    <property type="project" value="UniProtKB-KW"/>
</dbReference>
<evidence type="ECO:0000256" key="2">
    <source>
        <dbReference type="ARBA" id="ARBA00009347"/>
    </source>
</evidence>
<sequence length="372" mass="38973">MGTLTAQERLAFQDSVRRLLADRGTEADVRRVMETDAGYDPEVWKALAEIGAVGLLIDPEFGGAGAGPLELELVMEEVGAALLCSPLLSSGVLAAGLLQALGDRDASSRLLPAIADGSKIATAALTGSRGTWTPDAVAVRGRADGEAWRLDGQASYVTHGQVADLLLVAADTPEGLAVFEVEPAAGVAVKALPTFDHTLRLAEIAFDGAPARRIASQRPAWEAVEEALDLARVALAGEQAGGGRHVLEFTVDYAKSRIQFGRAIGSYQAIKHMAADLLLESESATSAARHAAAQLAAGAPDAKAAVELAAFACADAFVKICADAIQMHGGIAFTWKHPAHLYLRRARADAQLFGAPSFHRERYVAELEAAHG</sequence>
<dbReference type="Pfam" id="PF02771">
    <property type="entry name" value="Acyl-CoA_dh_N"/>
    <property type="match status" value="1"/>
</dbReference>
<dbReference type="Gene3D" id="1.10.540.10">
    <property type="entry name" value="Acyl-CoA dehydrogenase/oxidase, N-terminal domain"/>
    <property type="match status" value="1"/>
</dbReference>
<dbReference type="RefSeq" id="WP_377283481.1">
    <property type="nucleotide sequence ID" value="NZ_JBHRSI010000009.1"/>
</dbReference>
<dbReference type="InterPro" id="IPR009075">
    <property type="entry name" value="AcylCo_DH/oxidase_C"/>
</dbReference>
<gene>
    <name evidence="8" type="ORF">ACFSC0_21105</name>
</gene>
<dbReference type="InterPro" id="IPR036250">
    <property type="entry name" value="AcylCo_DH-like_C"/>
</dbReference>
<keyword evidence="9" id="KW-1185">Reference proteome</keyword>
<comment type="similarity">
    <text evidence="2">Belongs to the acyl-CoA dehydrogenase family.</text>
</comment>
<dbReference type="Gene3D" id="2.40.110.10">
    <property type="entry name" value="Butyryl-CoA Dehydrogenase, subunit A, domain 2"/>
    <property type="match status" value="1"/>
</dbReference>
<dbReference type="PANTHER" id="PTHR43884:SF20">
    <property type="entry name" value="ACYL-COA DEHYDROGENASE FADE28"/>
    <property type="match status" value="1"/>
</dbReference>
<keyword evidence="3" id="KW-0285">Flavoprotein</keyword>
<dbReference type="InterPro" id="IPR046373">
    <property type="entry name" value="Acyl-CoA_Oxase/DH_mid-dom_sf"/>
</dbReference>
<dbReference type="SUPFAM" id="SSF56645">
    <property type="entry name" value="Acyl-CoA dehydrogenase NM domain-like"/>
    <property type="match status" value="1"/>
</dbReference>
<protein>
    <submittedName>
        <fullName evidence="8">Acyl-CoA dehydrogenase family protein</fullName>
        <ecNumber evidence="8">1.-.-.-</ecNumber>
    </submittedName>
</protein>
<name>A0ABW4N9A5_9CAUL</name>
<evidence type="ECO:0000259" key="6">
    <source>
        <dbReference type="Pfam" id="PF00441"/>
    </source>
</evidence>
<dbReference type="InterPro" id="IPR013786">
    <property type="entry name" value="AcylCoA_DH/ox_N"/>
</dbReference>
<evidence type="ECO:0000259" key="7">
    <source>
        <dbReference type="Pfam" id="PF02771"/>
    </source>
</evidence>
<dbReference type="CDD" id="cd00567">
    <property type="entry name" value="ACAD"/>
    <property type="match status" value="1"/>
</dbReference>
<proteinExistence type="inferred from homology"/>
<feature type="domain" description="Acyl-CoA dehydrogenase/oxidase C-terminal" evidence="6">
    <location>
        <begin position="221"/>
        <end position="361"/>
    </location>
</feature>
<comment type="cofactor">
    <cofactor evidence="1">
        <name>FAD</name>
        <dbReference type="ChEBI" id="CHEBI:57692"/>
    </cofactor>
</comment>
<dbReference type="SUPFAM" id="SSF47203">
    <property type="entry name" value="Acyl-CoA dehydrogenase C-terminal domain-like"/>
    <property type="match status" value="1"/>
</dbReference>
<organism evidence="8 9">
    <name type="scientific">Phenylobacterium terrae</name>
    <dbReference type="NCBI Taxonomy" id="2665495"/>
    <lineage>
        <taxon>Bacteria</taxon>
        <taxon>Pseudomonadati</taxon>
        <taxon>Pseudomonadota</taxon>
        <taxon>Alphaproteobacteria</taxon>
        <taxon>Caulobacterales</taxon>
        <taxon>Caulobacteraceae</taxon>
        <taxon>Phenylobacterium</taxon>
    </lineage>
</organism>
<dbReference type="EC" id="1.-.-.-" evidence="8"/>
<keyword evidence="4" id="KW-0274">FAD</keyword>
<dbReference type="InterPro" id="IPR009100">
    <property type="entry name" value="AcylCoA_DH/oxidase_NM_dom_sf"/>
</dbReference>
<reference evidence="9" key="1">
    <citation type="journal article" date="2019" name="Int. J. Syst. Evol. Microbiol.">
        <title>The Global Catalogue of Microorganisms (GCM) 10K type strain sequencing project: providing services to taxonomists for standard genome sequencing and annotation.</title>
        <authorList>
            <consortium name="The Broad Institute Genomics Platform"/>
            <consortium name="The Broad Institute Genome Sequencing Center for Infectious Disease"/>
            <person name="Wu L."/>
            <person name="Ma J."/>
        </authorList>
    </citation>
    <scope>NUCLEOTIDE SEQUENCE [LARGE SCALE GENOMIC DNA]</scope>
    <source>
        <strain evidence="9">DFY28</strain>
    </source>
</reference>
<dbReference type="Pfam" id="PF00441">
    <property type="entry name" value="Acyl-CoA_dh_1"/>
    <property type="match status" value="1"/>
</dbReference>
<keyword evidence="5 8" id="KW-0560">Oxidoreductase</keyword>
<evidence type="ECO:0000256" key="3">
    <source>
        <dbReference type="ARBA" id="ARBA00022630"/>
    </source>
</evidence>
<evidence type="ECO:0000313" key="9">
    <source>
        <dbReference type="Proteomes" id="UP001597237"/>
    </source>
</evidence>
<dbReference type="Gene3D" id="1.20.140.10">
    <property type="entry name" value="Butyryl-CoA Dehydrogenase, subunit A, domain 3"/>
    <property type="match status" value="1"/>
</dbReference>
<comment type="caution">
    <text evidence="8">The sequence shown here is derived from an EMBL/GenBank/DDBJ whole genome shotgun (WGS) entry which is preliminary data.</text>
</comment>
<dbReference type="InterPro" id="IPR037069">
    <property type="entry name" value="AcylCoA_DH/ox_N_sf"/>
</dbReference>
<dbReference type="Proteomes" id="UP001597237">
    <property type="component" value="Unassembled WGS sequence"/>
</dbReference>
<accession>A0ABW4N9A5</accession>
<evidence type="ECO:0000256" key="4">
    <source>
        <dbReference type="ARBA" id="ARBA00022827"/>
    </source>
</evidence>
<evidence type="ECO:0000313" key="8">
    <source>
        <dbReference type="EMBL" id="MFD1785905.1"/>
    </source>
</evidence>
<dbReference type="PANTHER" id="PTHR43884">
    <property type="entry name" value="ACYL-COA DEHYDROGENASE"/>
    <property type="match status" value="1"/>
</dbReference>